<proteinExistence type="predicted"/>
<organism evidence="1 2">
    <name type="scientific">Armillaria borealis</name>
    <dbReference type="NCBI Taxonomy" id="47425"/>
    <lineage>
        <taxon>Eukaryota</taxon>
        <taxon>Fungi</taxon>
        <taxon>Dikarya</taxon>
        <taxon>Basidiomycota</taxon>
        <taxon>Agaricomycotina</taxon>
        <taxon>Agaricomycetes</taxon>
        <taxon>Agaricomycetidae</taxon>
        <taxon>Agaricales</taxon>
        <taxon>Marasmiineae</taxon>
        <taxon>Physalacriaceae</taxon>
        <taxon>Armillaria</taxon>
    </lineage>
</organism>
<keyword evidence="2" id="KW-1185">Reference proteome</keyword>
<evidence type="ECO:0000313" key="2">
    <source>
        <dbReference type="Proteomes" id="UP001175226"/>
    </source>
</evidence>
<reference evidence="1" key="1">
    <citation type="submission" date="2023-06" db="EMBL/GenBank/DDBJ databases">
        <authorList>
            <consortium name="Lawrence Berkeley National Laboratory"/>
            <person name="Ahrendt S."/>
            <person name="Sahu N."/>
            <person name="Indic B."/>
            <person name="Wong-Bajracharya J."/>
            <person name="Merenyi Z."/>
            <person name="Ke H.-M."/>
            <person name="Monk M."/>
            <person name="Kocsube S."/>
            <person name="Drula E."/>
            <person name="Lipzen A."/>
            <person name="Balint B."/>
            <person name="Henrissat B."/>
            <person name="Andreopoulos B."/>
            <person name="Martin F.M."/>
            <person name="Harder C.B."/>
            <person name="Rigling D."/>
            <person name="Ford K.L."/>
            <person name="Foster G.D."/>
            <person name="Pangilinan J."/>
            <person name="Papanicolaou A."/>
            <person name="Barry K."/>
            <person name="LaButti K."/>
            <person name="Viragh M."/>
            <person name="Koriabine M."/>
            <person name="Yan M."/>
            <person name="Riley R."/>
            <person name="Champramary S."/>
            <person name="Plett K.L."/>
            <person name="Tsai I.J."/>
            <person name="Slot J."/>
            <person name="Sipos G."/>
            <person name="Plett J."/>
            <person name="Nagy L.G."/>
            <person name="Grigoriev I.V."/>
        </authorList>
    </citation>
    <scope>NUCLEOTIDE SEQUENCE</scope>
    <source>
        <strain evidence="1">FPL87.14</strain>
    </source>
</reference>
<dbReference type="Proteomes" id="UP001175226">
    <property type="component" value="Unassembled WGS sequence"/>
</dbReference>
<sequence length="72" mass="8230">MRHRCMLCLAAVTVALEIKRREIAMTTSGTQNFSCGHETHLFPNHCNSIHLGVTHRSVNAGIEFQRVRDRRL</sequence>
<name>A0AA39IY19_9AGAR</name>
<accession>A0AA39IY19</accession>
<evidence type="ECO:0000313" key="1">
    <source>
        <dbReference type="EMBL" id="KAK0432591.1"/>
    </source>
</evidence>
<gene>
    <name evidence="1" type="ORF">EV421DRAFT_1848487</name>
</gene>
<comment type="caution">
    <text evidence="1">The sequence shown here is derived from an EMBL/GenBank/DDBJ whole genome shotgun (WGS) entry which is preliminary data.</text>
</comment>
<protein>
    <submittedName>
        <fullName evidence="1">Uncharacterized protein</fullName>
    </submittedName>
</protein>
<feature type="non-terminal residue" evidence="1">
    <location>
        <position position="1"/>
    </location>
</feature>
<dbReference type="AlphaFoldDB" id="A0AA39IY19"/>
<dbReference type="EMBL" id="JAUEPT010000092">
    <property type="protein sequence ID" value="KAK0432591.1"/>
    <property type="molecule type" value="Genomic_DNA"/>
</dbReference>